<organism evidence="1 2">
    <name type="scientific">Methanosarcina lacustris Z-7289</name>
    <dbReference type="NCBI Taxonomy" id="1434111"/>
    <lineage>
        <taxon>Archaea</taxon>
        <taxon>Methanobacteriati</taxon>
        <taxon>Methanobacteriota</taxon>
        <taxon>Stenosarchaea group</taxon>
        <taxon>Methanomicrobia</taxon>
        <taxon>Methanosarcinales</taxon>
        <taxon>Methanosarcinaceae</taxon>
        <taxon>Methanosarcina</taxon>
    </lineage>
</organism>
<proteinExistence type="predicted"/>
<gene>
    <name evidence="1" type="ORF">MSLAZ_2613</name>
</gene>
<reference evidence="1 2" key="1">
    <citation type="submission" date="2014-07" db="EMBL/GenBank/DDBJ databases">
        <title>Methanogenic archaea and the global carbon cycle.</title>
        <authorList>
            <person name="Henriksen J.R."/>
            <person name="Luke J."/>
            <person name="Reinhart S."/>
            <person name="Benedict M.N."/>
            <person name="Youngblut N.D."/>
            <person name="Metcalf M.E."/>
            <person name="Whitaker R.J."/>
            <person name="Metcalf W.W."/>
        </authorList>
    </citation>
    <scope>NUCLEOTIDE SEQUENCE [LARGE SCALE GENOMIC DNA]</scope>
    <source>
        <strain evidence="1 2">Z-7289</strain>
    </source>
</reference>
<dbReference type="Proteomes" id="UP000033072">
    <property type="component" value="Chromosome"/>
</dbReference>
<dbReference type="EMBL" id="CP009515">
    <property type="protein sequence ID" value="AKB75874.1"/>
    <property type="molecule type" value="Genomic_DNA"/>
</dbReference>
<accession>A0A0E3S4A9</accession>
<dbReference type="AlphaFoldDB" id="A0A0E3S4A9"/>
<keyword evidence="2" id="KW-1185">Reference proteome</keyword>
<dbReference type="InterPro" id="IPR054227">
    <property type="entry name" value="DUF6951"/>
</dbReference>
<evidence type="ECO:0000313" key="2">
    <source>
        <dbReference type="Proteomes" id="UP000033072"/>
    </source>
</evidence>
<protein>
    <submittedName>
        <fullName evidence="1">Uncharacterized protein</fullName>
    </submittedName>
</protein>
<dbReference type="PATRIC" id="fig|1434111.4.peg.3462"/>
<dbReference type="Pfam" id="PF22263">
    <property type="entry name" value="DUF6951"/>
    <property type="match status" value="1"/>
</dbReference>
<sequence>MTKISVSSCMCGFSHTIVGRVEGDRIIIKIETPCEKFRELTCLEFPLQELPENQSDITLELERQTDCSLECTRECALDCTRECLIPNAVFNICSIEKELAEIPILESEEYTISELQ</sequence>
<dbReference type="GeneID" id="24807460"/>
<dbReference type="OrthoDB" id="134490at2157"/>
<dbReference type="RefSeq" id="WP_048127730.1">
    <property type="nucleotide sequence ID" value="NZ_CP009515.1"/>
</dbReference>
<dbReference type="HOGENOM" id="CLU_145178_0_0_2"/>
<name>A0A0E3S4A9_9EURY</name>
<evidence type="ECO:0000313" key="1">
    <source>
        <dbReference type="EMBL" id="AKB75874.1"/>
    </source>
</evidence>
<dbReference type="KEGG" id="mls:MSLAZ_2613"/>